<keyword evidence="3" id="KW-1185">Reference proteome</keyword>
<proteinExistence type="inferred from homology"/>
<feature type="domain" description="Kinesin motor" evidence="2">
    <location>
        <begin position="1"/>
        <end position="49"/>
    </location>
</feature>
<protein>
    <submittedName>
        <fullName evidence="4">Kinesin motor domain-containing protein</fullName>
    </submittedName>
</protein>
<accession>A0A183FBZ1</accession>
<dbReference type="AlphaFoldDB" id="A0A183FBZ1"/>
<evidence type="ECO:0000259" key="2">
    <source>
        <dbReference type="PROSITE" id="PS50067"/>
    </source>
</evidence>
<evidence type="ECO:0000313" key="4">
    <source>
        <dbReference type="WBParaSite" id="HPBE_0000368301-mRNA-1"/>
    </source>
</evidence>
<evidence type="ECO:0000313" key="3">
    <source>
        <dbReference type="Proteomes" id="UP000050761"/>
    </source>
</evidence>
<dbReference type="GO" id="GO:0008017">
    <property type="term" value="F:microtubule binding"/>
    <property type="evidence" value="ECO:0007669"/>
    <property type="project" value="InterPro"/>
</dbReference>
<dbReference type="GO" id="GO:0005524">
    <property type="term" value="F:ATP binding"/>
    <property type="evidence" value="ECO:0007669"/>
    <property type="project" value="InterPro"/>
</dbReference>
<dbReference type="Proteomes" id="UP000050761">
    <property type="component" value="Unassembled WGS sequence"/>
</dbReference>
<comment type="similarity">
    <text evidence="1">Belongs to the TRAFAC class myosin-kinesin ATPase superfamily. Kinesin family.</text>
</comment>
<name>A0A183FBZ1_HELPZ</name>
<dbReference type="InterPro" id="IPR001752">
    <property type="entry name" value="Kinesin_motor_dom"/>
</dbReference>
<dbReference type="GO" id="GO:0003777">
    <property type="term" value="F:microtubule motor activity"/>
    <property type="evidence" value="ECO:0007669"/>
    <property type="project" value="InterPro"/>
</dbReference>
<comment type="caution">
    <text evidence="1">Lacks conserved residue(s) required for the propagation of feature annotation.</text>
</comment>
<evidence type="ECO:0000256" key="1">
    <source>
        <dbReference type="PROSITE-ProRule" id="PRU00283"/>
    </source>
</evidence>
<dbReference type="GO" id="GO:0007018">
    <property type="term" value="P:microtubule-based movement"/>
    <property type="evidence" value="ECO:0007669"/>
    <property type="project" value="InterPro"/>
</dbReference>
<dbReference type="WBParaSite" id="HPBE_0000368301-mRNA-1">
    <property type="protein sequence ID" value="HPBE_0000368301-mRNA-1"/>
    <property type="gene ID" value="HPBE_0000368301"/>
</dbReference>
<dbReference type="PROSITE" id="PS50067">
    <property type="entry name" value="KINESIN_MOTOR_2"/>
    <property type="match status" value="1"/>
</dbReference>
<reference evidence="4" key="1">
    <citation type="submission" date="2019-09" db="UniProtKB">
        <authorList>
            <consortium name="WormBaseParasite"/>
        </authorList>
    </citation>
    <scope>IDENTIFICATION</scope>
</reference>
<organism evidence="3 4">
    <name type="scientific">Heligmosomoides polygyrus</name>
    <name type="common">Parasitic roundworm</name>
    <dbReference type="NCBI Taxonomy" id="6339"/>
    <lineage>
        <taxon>Eukaryota</taxon>
        <taxon>Metazoa</taxon>
        <taxon>Ecdysozoa</taxon>
        <taxon>Nematoda</taxon>
        <taxon>Chromadorea</taxon>
        <taxon>Rhabditida</taxon>
        <taxon>Rhabditina</taxon>
        <taxon>Rhabditomorpha</taxon>
        <taxon>Strongyloidea</taxon>
        <taxon>Heligmosomidae</taxon>
        <taxon>Heligmosomoides</taxon>
    </lineage>
</organism>
<sequence>LLETRNALTKLDTRIDMNNMVYVDGAREIEVENSDEALELFCKGILSIN</sequence>